<sequence>MKPPNSYKEVQKLTGCLATLNRLISKSGERNLPFFKNLRHMSKEKFHCDEECSEAFEELKRYFGSLKLLSRPELGERLQIYLAISDVAVSIVLLLDVEGIQKPVYYVSHVLRDAEKRYPTIDKGNFALSCLISELLEGVYVEVCDQSAYKEEVVKSVMGSNTTGWRDPINKYLTEGILPSDSIEAKKVRSRSFKYQIYQGELYRKSWDGPLLTCMSIEDVPRLLAEIREGWCGSHIGARSLAIKITRAGYYWPTLVKDAIGYVKKCNACQWMGNAPQLPTLSLTPVVSPIPFTMWGIDLVGKLPKAQGQVEFTIVAVDYFSKRVEAAPLKKTRSE</sequence>
<dbReference type="Gene3D" id="1.10.340.70">
    <property type="match status" value="1"/>
</dbReference>
<evidence type="ECO:0000313" key="4">
    <source>
        <dbReference type="Proteomes" id="UP001454036"/>
    </source>
</evidence>
<dbReference type="SUPFAM" id="SSF56672">
    <property type="entry name" value="DNA/RNA polymerases"/>
    <property type="match status" value="1"/>
</dbReference>
<dbReference type="PANTHER" id="PTHR48475:SF2">
    <property type="entry name" value="RIBONUCLEASE H"/>
    <property type="match status" value="1"/>
</dbReference>
<gene>
    <name evidence="3" type="ORF">LIER_25936</name>
</gene>
<reference evidence="3 4" key="1">
    <citation type="submission" date="2024-01" db="EMBL/GenBank/DDBJ databases">
        <title>The complete chloroplast genome sequence of Lithospermum erythrorhizon: insights into the phylogenetic relationship among Boraginaceae species and the maternal lineages of purple gromwells.</title>
        <authorList>
            <person name="Okada T."/>
            <person name="Watanabe K."/>
        </authorList>
    </citation>
    <scope>NUCLEOTIDE SEQUENCE [LARGE SCALE GENOMIC DNA]</scope>
</reference>
<dbReference type="Proteomes" id="UP001454036">
    <property type="component" value="Unassembled WGS sequence"/>
</dbReference>
<dbReference type="PANTHER" id="PTHR48475">
    <property type="entry name" value="RIBONUCLEASE H"/>
    <property type="match status" value="1"/>
</dbReference>
<dbReference type="InterPro" id="IPR043502">
    <property type="entry name" value="DNA/RNA_pol_sf"/>
</dbReference>
<evidence type="ECO:0008006" key="5">
    <source>
        <dbReference type="Google" id="ProtNLM"/>
    </source>
</evidence>
<dbReference type="InterPro" id="IPR041588">
    <property type="entry name" value="Integrase_H2C2"/>
</dbReference>
<name>A0AAV3R7X1_LITER</name>
<dbReference type="Pfam" id="PF17921">
    <property type="entry name" value="Integrase_H2C2"/>
    <property type="match status" value="1"/>
</dbReference>
<comment type="caution">
    <text evidence="3">The sequence shown here is derived from an EMBL/GenBank/DDBJ whole genome shotgun (WGS) entry which is preliminary data.</text>
</comment>
<feature type="domain" description="Reverse transcriptase/retrotransposon-derived protein RNase H-like" evidence="1">
    <location>
        <begin position="49"/>
        <end position="129"/>
    </location>
</feature>
<dbReference type="InterPro" id="IPR041577">
    <property type="entry name" value="RT_RNaseH_2"/>
</dbReference>
<dbReference type="Gene3D" id="3.30.70.270">
    <property type="match status" value="1"/>
</dbReference>
<dbReference type="AlphaFoldDB" id="A0AAV3R7X1"/>
<keyword evidence="4" id="KW-1185">Reference proteome</keyword>
<evidence type="ECO:0000313" key="3">
    <source>
        <dbReference type="EMBL" id="GAA0172028.1"/>
    </source>
</evidence>
<evidence type="ECO:0000259" key="1">
    <source>
        <dbReference type="Pfam" id="PF17919"/>
    </source>
</evidence>
<dbReference type="Pfam" id="PF17919">
    <property type="entry name" value="RT_RNaseH_2"/>
    <property type="match status" value="1"/>
</dbReference>
<accession>A0AAV3R7X1</accession>
<evidence type="ECO:0000259" key="2">
    <source>
        <dbReference type="Pfam" id="PF17921"/>
    </source>
</evidence>
<protein>
    <recommendedName>
        <fullName evidence="5">Polyprotein</fullName>
    </recommendedName>
</protein>
<proteinExistence type="predicted"/>
<dbReference type="InterPro" id="IPR043128">
    <property type="entry name" value="Rev_trsase/Diguanyl_cyclase"/>
</dbReference>
<feature type="domain" description="Integrase zinc-binding" evidence="2">
    <location>
        <begin position="221"/>
        <end position="270"/>
    </location>
</feature>
<dbReference type="InterPro" id="IPR036397">
    <property type="entry name" value="RNaseH_sf"/>
</dbReference>
<dbReference type="EMBL" id="BAABME010007921">
    <property type="protein sequence ID" value="GAA0172028.1"/>
    <property type="molecule type" value="Genomic_DNA"/>
</dbReference>
<organism evidence="3 4">
    <name type="scientific">Lithospermum erythrorhizon</name>
    <name type="common">Purple gromwell</name>
    <name type="synonym">Lithospermum officinale var. erythrorhizon</name>
    <dbReference type="NCBI Taxonomy" id="34254"/>
    <lineage>
        <taxon>Eukaryota</taxon>
        <taxon>Viridiplantae</taxon>
        <taxon>Streptophyta</taxon>
        <taxon>Embryophyta</taxon>
        <taxon>Tracheophyta</taxon>
        <taxon>Spermatophyta</taxon>
        <taxon>Magnoliopsida</taxon>
        <taxon>eudicotyledons</taxon>
        <taxon>Gunneridae</taxon>
        <taxon>Pentapetalae</taxon>
        <taxon>asterids</taxon>
        <taxon>lamiids</taxon>
        <taxon>Boraginales</taxon>
        <taxon>Boraginaceae</taxon>
        <taxon>Boraginoideae</taxon>
        <taxon>Lithospermeae</taxon>
        <taxon>Lithospermum</taxon>
    </lineage>
</organism>
<dbReference type="GO" id="GO:0003676">
    <property type="term" value="F:nucleic acid binding"/>
    <property type="evidence" value="ECO:0007669"/>
    <property type="project" value="InterPro"/>
</dbReference>
<dbReference type="Gene3D" id="3.30.420.10">
    <property type="entry name" value="Ribonuclease H-like superfamily/Ribonuclease H"/>
    <property type="match status" value="1"/>
</dbReference>